<dbReference type="OrthoDB" id="46712at2"/>
<name>A0A2L1GM54_9BACT</name>
<keyword evidence="3" id="KW-1185">Reference proteome</keyword>
<reference evidence="2 3" key="1">
    <citation type="journal article" date="2018" name="MBio">
        <title>Insights into the evolution of host association through the isolation and characterization of a novel human periodontal pathobiont, Desulfobulbus oralis.</title>
        <authorList>
            <person name="Cross K.L."/>
            <person name="Chirania P."/>
            <person name="Xiong W."/>
            <person name="Beall C.J."/>
            <person name="Elkins J.G."/>
            <person name="Giannone R.J."/>
            <person name="Griffen A.L."/>
            <person name="Guss A.M."/>
            <person name="Hettich R.L."/>
            <person name="Joshi S.S."/>
            <person name="Mokrzan E.M."/>
            <person name="Martin R.K."/>
            <person name="Zhulin I.B."/>
            <person name="Leys E.J."/>
            <person name="Podar M."/>
        </authorList>
    </citation>
    <scope>NUCLEOTIDE SEQUENCE [LARGE SCALE GENOMIC DNA]</scope>
    <source>
        <strain evidence="2 3">ORNL</strain>
    </source>
</reference>
<protein>
    <recommendedName>
        <fullName evidence="1">Transposase IS204/IS1001/IS1096/IS1165 zinc-finger domain-containing protein</fullName>
    </recommendedName>
</protein>
<organism evidence="2 3">
    <name type="scientific">Desulfobulbus oralis</name>
    <dbReference type="NCBI Taxonomy" id="1986146"/>
    <lineage>
        <taxon>Bacteria</taxon>
        <taxon>Pseudomonadati</taxon>
        <taxon>Thermodesulfobacteriota</taxon>
        <taxon>Desulfobulbia</taxon>
        <taxon>Desulfobulbales</taxon>
        <taxon>Desulfobulbaceae</taxon>
        <taxon>Desulfobulbus</taxon>
    </lineage>
</organism>
<evidence type="ECO:0000313" key="2">
    <source>
        <dbReference type="EMBL" id="AVD70728.1"/>
    </source>
</evidence>
<dbReference type="Proteomes" id="UP000239867">
    <property type="component" value="Chromosome"/>
</dbReference>
<dbReference type="RefSeq" id="WP_104936021.1">
    <property type="nucleotide sequence ID" value="NZ_CP021255.1"/>
</dbReference>
<dbReference type="InterPro" id="IPR029261">
    <property type="entry name" value="Transposase_Znf"/>
</dbReference>
<dbReference type="EMBL" id="CP021255">
    <property type="protein sequence ID" value="AVD70728.1"/>
    <property type="molecule type" value="Genomic_DNA"/>
</dbReference>
<dbReference type="Pfam" id="PF14690">
    <property type="entry name" value="Zn_ribbon_ISL3"/>
    <property type="match status" value="1"/>
</dbReference>
<dbReference type="AlphaFoldDB" id="A0A2L1GM54"/>
<accession>A0A2L1GM54</accession>
<sequence length="137" mass="15457">MRDTDLFQMALGLTPPWQVESCEFAAEQKRLDIRLAFPRGSVFVCPQCGQADLKAYDTTEKSWRHLNFFQHEAWLTAKLPRVKCDHCGVKQVSVPWARPGSGFTLLFEALVMSLPGPCQHEAWQSMWASMAPGSGAW</sequence>
<evidence type="ECO:0000313" key="3">
    <source>
        <dbReference type="Proteomes" id="UP000239867"/>
    </source>
</evidence>
<proteinExistence type="predicted"/>
<dbReference type="KEGG" id="deo:CAY53_03890"/>
<evidence type="ECO:0000259" key="1">
    <source>
        <dbReference type="Pfam" id="PF14690"/>
    </source>
</evidence>
<feature type="domain" description="Transposase IS204/IS1001/IS1096/IS1165 zinc-finger" evidence="1">
    <location>
        <begin position="42"/>
        <end position="87"/>
    </location>
</feature>
<gene>
    <name evidence="2" type="ORF">CAY53_03890</name>
</gene>